<accession>A0A4Y2FYE1</accession>
<protein>
    <submittedName>
        <fullName evidence="1">Uncharacterized protein</fullName>
    </submittedName>
</protein>
<proteinExistence type="predicted"/>
<comment type="caution">
    <text evidence="1">The sequence shown here is derived from an EMBL/GenBank/DDBJ whole genome shotgun (WGS) entry which is preliminary data.</text>
</comment>
<dbReference type="EMBL" id="BGPR01001133">
    <property type="protein sequence ID" value="GBM46353.1"/>
    <property type="molecule type" value="Genomic_DNA"/>
</dbReference>
<organism evidence="1 2">
    <name type="scientific">Araneus ventricosus</name>
    <name type="common">Orbweaver spider</name>
    <name type="synonym">Epeira ventricosa</name>
    <dbReference type="NCBI Taxonomy" id="182803"/>
    <lineage>
        <taxon>Eukaryota</taxon>
        <taxon>Metazoa</taxon>
        <taxon>Ecdysozoa</taxon>
        <taxon>Arthropoda</taxon>
        <taxon>Chelicerata</taxon>
        <taxon>Arachnida</taxon>
        <taxon>Araneae</taxon>
        <taxon>Araneomorphae</taxon>
        <taxon>Entelegynae</taxon>
        <taxon>Araneoidea</taxon>
        <taxon>Araneidae</taxon>
        <taxon>Araneus</taxon>
    </lineage>
</organism>
<dbReference type="AlphaFoldDB" id="A0A4Y2FYE1"/>
<reference evidence="1 2" key="1">
    <citation type="journal article" date="2019" name="Sci. Rep.">
        <title>Orb-weaving spider Araneus ventricosus genome elucidates the spidroin gene catalogue.</title>
        <authorList>
            <person name="Kono N."/>
            <person name="Nakamura H."/>
            <person name="Ohtoshi R."/>
            <person name="Moran D.A.P."/>
            <person name="Shinohara A."/>
            <person name="Yoshida Y."/>
            <person name="Fujiwara M."/>
            <person name="Mori M."/>
            <person name="Tomita M."/>
            <person name="Arakawa K."/>
        </authorList>
    </citation>
    <scope>NUCLEOTIDE SEQUENCE [LARGE SCALE GENOMIC DNA]</scope>
</reference>
<dbReference type="Proteomes" id="UP000499080">
    <property type="component" value="Unassembled WGS sequence"/>
</dbReference>
<keyword evidence="2" id="KW-1185">Reference proteome</keyword>
<gene>
    <name evidence="1" type="ORF">AVEN_133097_1</name>
</gene>
<evidence type="ECO:0000313" key="2">
    <source>
        <dbReference type="Proteomes" id="UP000499080"/>
    </source>
</evidence>
<name>A0A4Y2FYE1_ARAVE</name>
<evidence type="ECO:0000313" key="1">
    <source>
        <dbReference type="EMBL" id="GBM46353.1"/>
    </source>
</evidence>
<sequence>MLIDVRRIRSPLSFLFYKLSRASTVTFCLSWNLHPIRIPQRMCLDTFISEKTMYGIMSVNTTTDKRDEFVWFPTLNTCQILDKIYRMDGHPSILSILELRHHSVPNDRPYRIDTF</sequence>